<reference evidence="1 2" key="1">
    <citation type="submission" date="2024-09" db="EMBL/GenBank/DDBJ databases">
        <title>Genome sequencing and assembly of Phytophthora oleae, isolate VK10A, causative agent of rot of olive drupes.</title>
        <authorList>
            <person name="Conti Taguali S."/>
            <person name="Riolo M."/>
            <person name="La Spada F."/>
            <person name="Cacciola S.O."/>
            <person name="Dionisio G."/>
        </authorList>
    </citation>
    <scope>NUCLEOTIDE SEQUENCE [LARGE SCALE GENOMIC DNA]</scope>
    <source>
        <strain evidence="1 2">VK10A</strain>
    </source>
</reference>
<keyword evidence="2" id="KW-1185">Reference proteome</keyword>
<sequence>MILAADAASGTDIIVVQKGEFVLRGAYIRIGSEIRDLCEERVVVQASNDHTPGLTTLKLGIPLRFFHPAKGLVATVLLPSTELAKRLEISDRQRQIREVLNEIIVDTVEKASIIQSKEETEFPIVNAATTLVTSFEPMATMPITSSNLSVGPMMRYFSSWSGSRVSVFTDHLSDRKLVAYWEGLELEGSSSNKKVSTGDLKWIFRRNAYLSLLLSTAQEQLGTKSDDIQLTFQDFSEIFRLPSSVLPDCDEENEIRLQLPLSYLRRHFQVLAQSSTSFSSGFKAVSAAELVRRVGKDIIDHPPIISDDPTENQTALDQIHSVCQHLEKGLLARQAAPVSWPEVVYFVRYNKRLVTPEIFPSQPPVVLDSKDKEVAEIVAGKHSSRLLILFYDGSVEIWDISSSNASLESKAQVLFSTKTSTSKEKKGPSETKPFVQAWMDANQTNSQALVAAERATKRIRQFKRSRTDGVLVRFCAWDSVMCVNSSILEETGSGSFRFFRLVRNFVSPLCQVTVNKVTKIGHSSKKKENASSRGIVKSFQVTEDGAKIVFLTGSETILWIACAITGEIISHVDLKATQAGNFRALFHISETILPSGEIGTRLYATTSAKSYRHVGMWVIPQRSASMERKRVFSFGKTKMTTVVDLSVCGDLLFVASRDGSIAVWSITTDQSSPIPPLACLRIPYSEELQSLWCQSLRRGRNKPKMSVGDKEIDQWEAEMLQHFDPPPLRFSLYLFEDGEVVRLEISGRFDVRLVALNDSEFAFDTFLAPVSGIQQNPASRVVLQNEQVTRVVLIALQHTRDGIFAQKSVQGFFTDLDIHDILWKCHDEMVKFALSYQENVVIQLKPFYRDGDGELIELTPPQRLKLDGSSSKFQEKIPDVVVGAVLKARDGNQTQFQAWKFAMNWITDDIDNDPVPGQVEHARQSLALQSAYRLEAERILRIRDDCSRQDHVRLRKIRRMSLVRCMQDNLRDIITHCAQPDEATDRFLKTVNVYLLESTFSQQGLHPLEQFVSSLFNQASFGTPNDPVSMTKFLRSVEASSIFAAWATKLIQEMEKCDWKKGINWNSLALIVGHIQVSTIISAELGSLLVDLGLANANCTQHDTESASLPNFVQQLHHFLCSRGPKPLTLEAAMNVLHSPESVVEFVVGCTNFSGFFRAKMADLSTRVVEFIDAGSGQRTPEESYAIQLKMITWQRELHHLAQSQNELFPEISEDDDASVLEPTVEDLQQLQRFLTTPLPCVSPPVSSLTLENRCDTIHSRNRFVMNAMGRLGAEFLPLSVVYVFMEGGEEAESEFQQELTFLGKLKHLRAREFFLPVYLDALNVPILSDAHGSMANGSDTGEIHCIVAESLRGWSSVAECLESMRLSNFSVELKSSS</sequence>
<dbReference type="InterPro" id="IPR015943">
    <property type="entry name" value="WD40/YVTN_repeat-like_dom_sf"/>
</dbReference>
<name>A0ABD3F406_9STRA</name>
<dbReference type="InterPro" id="IPR036322">
    <property type="entry name" value="WD40_repeat_dom_sf"/>
</dbReference>
<dbReference type="SUPFAM" id="SSF50978">
    <property type="entry name" value="WD40 repeat-like"/>
    <property type="match status" value="1"/>
</dbReference>
<proteinExistence type="predicted"/>
<protein>
    <submittedName>
        <fullName evidence="1">Uncharacterized protein</fullName>
    </submittedName>
</protein>
<dbReference type="Proteomes" id="UP001632037">
    <property type="component" value="Unassembled WGS sequence"/>
</dbReference>
<evidence type="ECO:0000313" key="1">
    <source>
        <dbReference type="EMBL" id="KAL3661532.1"/>
    </source>
</evidence>
<organism evidence="1 2">
    <name type="scientific">Phytophthora oleae</name>
    <dbReference type="NCBI Taxonomy" id="2107226"/>
    <lineage>
        <taxon>Eukaryota</taxon>
        <taxon>Sar</taxon>
        <taxon>Stramenopiles</taxon>
        <taxon>Oomycota</taxon>
        <taxon>Peronosporomycetes</taxon>
        <taxon>Peronosporales</taxon>
        <taxon>Peronosporaceae</taxon>
        <taxon>Phytophthora</taxon>
    </lineage>
</organism>
<dbReference type="EMBL" id="JBIMZQ010000035">
    <property type="protein sequence ID" value="KAL3661532.1"/>
    <property type="molecule type" value="Genomic_DNA"/>
</dbReference>
<gene>
    <name evidence="1" type="ORF">V7S43_013292</name>
</gene>
<accession>A0ABD3F406</accession>
<evidence type="ECO:0000313" key="2">
    <source>
        <dbReference type="Proteomes" id="UP001632037"/>
    </source>
</evidence>
<comment type="caution">
    <text evidence="1">The sequence shown here is derived from an EMBL/GenBank/DDBJ whole genome shotgun (WGS) entry which is preliminary data.</text>
</comment>
<dbReference type="Gene3D" id="2.130.10.10">
    <property type="entry name" value="YVTN repeat-like/Quinoprotein amine dehydrogenase"/>
    <property type="match status" value="1"/>
</dbReference>